<sequence>MTNESKELFIADRVRALATVVLTRRDDLAVAETKQSTGLDYHVYVEREDKPMRLAFGVLLRGVSSPVTAEHANKVLGPTIGQFQGMRKFTYPVCLFFFTMRDEQAFFSWLAEPRVTDAGPKLVHHDQANCAPLTDELLDGIVEQVVSWYDAVEAVLIA</sequence>
<protein>
    <submittedName>
        <fullName evidence="1">Uncharacterized protein</fullName>
    </submittedName>
</protein>
<reference evidence="1 2" key="1">
    <citation type="submission" date="2018-01" db="EMBL/GenBank/DDBJ databases">
        <title>G. obscuriglobus.</title>
        <authorList>
            <person name="Franke J."/>
            <person name="Blomberg W."/>
            <person name="Selmecki A."/>
        </authorList>
    </citation>
    <scope>NUCLEOTIDE SEQUENCE [LARGE SCALE GENOMIC DNA]</scope>
    <source>
        <strain evidence="1 2">DSM 5831</strain>
    </source>
</reference>
<dbReference type="EMBL" id="CP025958">
    <property type="protein sequence ID" value="AWM39256.1"/>
    <property type="molecule type" value="Genomic_DNA"/>
</dbReference>
<gene>
    <name evidence="1" type="ORF">C1280_21220</name>
</gene>
<evidence type="ECO:0000313" key="2">
    <source>
        <dbReference type="Proteomes" id="UP000245802"/>
    </source>
</evidence>
<dbReference type="AlphaFoldDB" id="A0A2Z3H6P8"/>
<name>A0A2Z3H6P8_9BACT</name>
<accession>A0A2Z3H6P8</accession>
<dbReference type="OrthoDB" id="280308at2"/>
<evidence type="ECO:0000313" key="1">
    <source>
        <dbReference type="EMBL" id="AWM39256.1"/>
    </source>
</evidence>
<keyword evidence="2" id="KW-1185">Reference proteome</keyword>
<dbReference type="Proteomes" id="UP000245802">
    <property type="component" value="Chromosome"/>
</dbReference>
<dbReference type="KEGG" id="gog:C1280_21220"/>
<organism evidence="1 2">
    <name type="scientific">Gemmata obscuriglobus</name>
    <dbReference type="NCBI Taxonomy" id="114"/>
    <lineage>
        <taxon>Bacteria</taxon>
        <taxon>Pseudomonadati</taxon>
        <taxon>Planctomycetota</taxon>
        <taxon>Planctomycetia</taxon>
        <taxon>Gemmatales</taxon>
        <taxon>Gemmataceae</taxon>
        <taxon>Gemmata</taxon>
    </lineage>
</organism>
<dbReference type="RefSeq" id="WP_010043105.1">
    <property type="nucleotide sequence ID" value="NZ_CP025958.1"/>
</dbReference>
<proteinExistence type="predicted"/>